<dbReference type="RefSeq" id="WP_013221340.1">
    <property type="nucleotide sequence ID" value="NC_014315.1"/>
</dbReference>
<dbReference type="STRING" id="105559.Nwat_2468"/>
<name>D8K9C7_NITWC</name>
<dbReference type="HOGENOM" id="CLU_2317405_0_0_6"/>
<keyword evidence="3" id="KW-1185">Reference proteome</keyword>
<evidence type="ECO:0000259" key="1">
    <source>
        <dbReference type="Pfam" id="PF07995"/>
    </source>
</evidence>
<evidence type="ECO:0000313" key="3">
    <source>
        <dbReference type="Proteomes" id="UP000000393"/>
    </source>
</evidence>
<feature type="domain" description="Glucose/Sorbosone dehydrogenase" evidence="1">
    <location>
        <begin position="53"/>
        <end position="93"/>
    </location>
</feature>
<dbReference type="Pfam" id="PF07995">
    <property type="entry name" value="GSDH"/>
    <property type="match status" value="1"/>
</dbReference>
<reference evidence="2 3" key="1">
    <citation type="submission" date="2010-06" db="EMBL/GenBank/DDBJ databases">
        <title>Complete sequence of chromosome of Nitrosococcus watsoni C-113.</title>
        <authorList>
            <consortium name="US DOE Joint Genome Institute"/>
            <person name="Lucas S."/>
            <person name="Copeland A."/>
            <person name="Lapidus A."/>
            <person name="Cheng J.-F."/>
            <person name="Bruce D."/>
            <person name="Goodwin L."/>
            <person name="Pitluck S."/>
            <person name="Malfatti S.A."/>
            <person name="Chain P.S.G."/>
            <person name="Land M."/>
            <person name="Hauser L."/>
            <person name="Kyrpides N."/>
            <person name="Ivanova N."/>
            <person name="Cambell M.A."/>
            <person name="Heidelberg J.F."/>
            <person name="Klotz M.G."/>
            <person name="Woyke T."/>
        </authorList>
    </citation>
    <scope>NUCLEOTIDE SEQUENCE [LARGE SCALE GENOMIC DNA]</scope>
    <source>
        <strain evidence="2 3">C-113</strain>
    </source>
</reference>
<dbReference type="AlphaFoldDB" id="D8K9C7"/>
<dbReference type="SUPFAM" id="SSF50952">
    <property type="entry name" value="Soluble quinoprotein glucose dehydrogenase"/>
    <property type="match status" value="1"/>
</dbReference>
<dbReference type="OrthoDB" id="9770043at2"/>
<dbReference type="InterPro" id="IPR012938">
    <property type="entry name" value="Glc/Sorbosone_DH"/>
</dbReference>
<proteinExistence type="predicted"/>
<evidence type="ECO:0000313" key="2">
    <source>
        <dbReference type="EMBL" id="ADJ29270.1"/>
    </source>
</evidence>
<dbReference type="EMBL" id="CP002086">
    <property type="protein sequence ID" value="ADJ29270.1"/>
    <property type="molecule type" value="Genomic_DNA"/>
</dbReference>
<dbReference type="Proteomes" id="UP000000393">
    <property type="component" value="Chromosome"/>
</dbReference>
<dbReference type="KEGG" id="nwa:Nwat_2468"/>
<dbReference type="InterPro" id="IPR011041">
    <property type="entry name" value="Quinoprot_gluc/sorb_DH_b-prop"/>
</dbReference>
<protein>
    <recommendedName>
        <fullName evidence="1">Glucose/Sorbosone dehydrogenase domain-containing protein</fullName>
    </recommendedName>
</protein>
<organism evidence="2 3">
    <name type="scientific">Nitrosococcus watsoni (strain C-113)</name>
    <dbReference type="NCBI Taxonomy" id="105559"/>
    <lineage>
        <taxon>Bacteria</taxon>
        <taxon>Pseudomonadati</taxon>
        <taxon>Pseudomonadota</taxon>
        <taxon>Gammaproteobacteria</taxon>
        <taxon>Chromatiales</taxon>
        <taxon>Chromatiaceae</taxon>
        <taxon>Nitrosococcus</taxon>
    </lineage>
</organism>
<sequence length="99" mass="11069">MHNRRSKASLHKQCRHNHGPVNVQCLAQLDNPWGMVFLPDSRLLITGKPGCLDDGKVTAVERIDMQRRIRDVIHAPDGAVLLLTDGDNADLLRLTPARQ</sequence>
<gene>
    <name evidence="2" type="ordered locus">Nwat_2468</name>
</gene>
<accession>D8K9C7</accession>